<evidence type="ECO:0000256" key="7">
    <source>
        <dbReference type="ARBA" id="ARBA00023136"/>
    </source>
</evidence>
<dbReference type="PANTHER" id="PTHR33989">
    <property type="match status" value="1"/>
</dbReference>
<evidence type="ECO:0000256" key="8">
    <source>
        <dbReference type="SAM" id="Phobius"/>
    </source>
</evidence>
<keyword evidence="7 8" id="KW-0472">Membrane</keyword>
<dbReference type="GO" id="GO:0008982">
    <property type="term" value="F:protein-N(PI)-phosphohistidine-sugar phosphotransferase activity"/>
    <property type="evidence" value="ECO:0007669"/>
    <property type="project" value="InterPro"/>
</dbReference>
<feature type="transmembrane region" description="Helical" evidence="8">
    <location>
        <begin position="143"/>
        <end position="164"/>
    </location>
</feature>
<keyword evidence="5 8" id="KW-0812">Transmembrane</keyword>
<proteinExistence type="predicted"/>
<feature type="transmembrane region" description="Helical" evidence="8">
    <location>
        <begin position="91"/>
        <end position="109"/>
    </location>
</feature>
<dbReference type="AlphaFoldDB" id="A0AAW9KHN3"/>
<dbReference type="PANTHER" id="PTHR33989:SF4">
    <property type="entry name" value="PTS SYSTEM N,N'-DIACETYLCHITOBIOSE-SPECIFIC EIIC COMPONENT"/>
    <property type="match status" value="1"/>
</dbReference>
<dbReference type="InterPro" id="IPR051088">
    <property type="entry name" value="PTS_Sugar-EIIC/EIIB"/>
</dbReference>
<evidence type="ECO:0000256" key="1">
    <source>
        <dbReference type="ARBA" id="ARBA00004651"/>
    </source>
</evidence>
<feature type="transmembrane region" description="Helical" evidence="8">
    <location>
        <begin position="116"/>
        <end position="137"/>
    </location>
</feature>
<dbReference type="PROSITE" id="PS51105">
    <property type="entry name" value="PTS_EIIC_TYPE_3"/>
    <property type="match status" value="1"/>
</dbReference>
<evidence type="ECO:0000313" key="10">
    <source>
        <dbReference type="EMBL" id="MDZ7542852.1"/>
    </source>
</evidence>
<keyword evidence="6 8" id="KW-1133">Transmembrane helix</keyword>
<organism evidence="10 11">
    <name type="scientific">Clostridium perfringens</name>
    <dbReference type="NCBI Taxonomy" id="1502"/>
    <lineage>
        <taxon>Bacteria</taxon>
        <taxon>Bacillati</taxon>
        <taxon>Bacillota</taxon>
        <taxon>Clostridia</taxon>
        <taxon>Eubacteriales</taxon>
        <taxon>Clostridiaceae</taxon>
        <taxon>Clostridium</taxon>
    </lineage>
</organism>
<dbReference type="Proteomes" id="UP001288944">
    <property type="component" value="Unassembled WGS sequence"/>
</dbReference>
<dbReference type="Pfam" id="PF02378">
    <property type="entry name" value="PTS_EIIC"/>
    <property type="match status" value="1"/>
</dbReference>
<dbReference type="EMBL" id="WNUR01000546">
    <property type="protein sequence ID" value="MDZ7542852.1"/>
    <property type="molecule type" value="Genomic_DNA"/>
</dbReference>
<keyword evidence="2" id="KW-0813">Transport</keyword>
<evidence type="ECO:0000256" key="2">
    <source>
        <dbReference type="ARBA" id="ARBA00022448"/>
    </source>
</evidence>
<keyword evidence="4 10" id="KW-0762">Sugar transport</keyword>
<feature type="non-terminal residue" evidence="10">
    <location>
        <position position="1"/>
    </location>
</feature>
<feature type="transmembrane region" description="Helical" evidence="8">
    <location>
        <begin position="37"/>
        <end position="55"/>
    </location>
</feature>
<dbReference type="GO" id="GO:0009401">
    <property type="term" value="P:phosphoenolpyruvate-dependent sugar phosphotransferase system"/>
    <property type="evidence" value="ECO:0007669"/>
    <property type="project" value="InterPro"/>
</dbReference>
<name>A0AAW9KHN3_CLOPF</name>
<dbReference type="InterPro" id="IPR003352">
    <property type="entry name" value="PTS_EIIC"/>
</dbReference>
<comment type="subcellular location">
    <subcellularLocation>
        <location evidence="1">Cell membrane</location>
        <topology evidence="1">Multi-pass membrane protein</topology>
    </subcellularLocation>
</comment>
<dbReference type="GO" id="GO:0005886">
    <property type="term" value="C:plasma membrane"/>
    <property type="evidence" value="ECO:0007669"/>
    <property type="project" value="UniProtKB-SubCell"/>
</dbReference>
<dbReference type="InterPro" id="IPR004501">
    <property type="entry name" value="PTS_EIIC_3"/>
</dbReference>
<comment type="caution">
    <text evidence="10">The sequence shown here is derived from an EMBL/GenBank/DDBJ whole genome shotgun (WGS) entry which is preliminary data.</text>
</comment>
<evidence type="ECO:0000256" key="3">
    <source>
        <dbReference type="ARBA" id="ARBA00022475"/>
    </source>
</evidence>
<evidence type="ECO:0000256" key="5">
    <source>
        <dbReference type="ARBA" id="ARBA00022692"/>
    </source>
</evidence>
<evidence type="ECO:0000256" key="6">
    <source>
        <dbReference type="ARBA" id="ARBA00022989"/>
    </source>
</evidence>
<evidence type="ECO:0000259" key="9">
    <source>
        <dbReference type="PROSITE" id="PS51105"/>
    </source>
</evidence>
<reference evidence="10" key="1">
    <citation type="submission" date="2019-11" db="EMBL/GenBank/DDBJ databases">
        <title>Characterization of Clostridium perfringens isolates from swine manure treated agricultural soils.</title>
        <authorList>
            <person name="Wushke S.T."/>
        </authorList>
    </citation>
    <scope>NUCLEOTIDE SEQUENCE</scope>
    <source>
        <strain evidence="10">X62</strain>
    </source>
</reference>
<gene>
    <name evidence="10" type="ORF">GNF83_17020</name>
</gene>
<evidence type="ECO:0000313" key="11">
    <source>
        <dbReference type="Proteomes" id="UP001288944"/>
    </source>
</evidence>
<keyword evidence="3" id="KW-1003">Cell membrane</keyword>
<feature type="domain" description="PTS EIIC type-3" evidence="9">
    <location>
        <begin position="1"/>
        <end position="161"/>
    </location>
</feature>
<evidence type="ECO:0000256" key="4">
    <source>
        <dbReference type="ARBA" id="ARBA00022597"/>
    </source>
</evidence>
<sequence>PIISSIFLALTAENMAAIAAGNTEGINIINSQFLDSYVNLGGSGLTAALMIAMIIKSKSAINKSIRNIASGPAFFNINEPVIFGLPIVLNPIYIIPFILAPIASALIAYGLSAIHFVAPASVIVPWTCPPVISAILATGQWQGGAVALLNIVVSVLIYLPFVAYADKKNLEMEQAEIA</sequence>
<accession>A0AAW9KHN3</accession>
<protein>
    <submittedName>
        <fullName evidence="10">PTS sugar transporter subunit IIC</fullName>
    </submittedName>
</protein>